<proteinExistence type="predicted"/>
<evidence type="ECO:0000313" key="2">
    <source>
        <dbReference type="EMBL" id="QCI98715.1"/>
    </source>
</evidence>
<dbReference type="KEGG" id="alf:CFBP5473_12905"/>
<dbReference type="InterPro" id="IPR011646">
    <property type="entry name" value="KAP_P-loop"/>
</dbReference>
<protein>
    <recommendedName>
        <fullName evidence="1">KAP NTPase domain-containing protein</fullName>
    </recommendedName>
</protein>
<dbReference type="EMBL" id="CP072167">
    <property type="protein sequence ID" value="QYA08402.1"/>
    <property type="molecule type" value="Genomic_DNA"/>
</dbReference>
<evidence type="ECO:0000313" key="5">
    <source>
        <dbReference type="Proteomes" id="UP000826513"/>
    </source>
</evidence>
<dbReference type="PANTHER" id="PTHR22674:SF6">
    <property type="entry name" value="NTPASE KAP FAMILY P-LOOP DOMAIN-CONTAINING PROTEIN 1"/>
    <property type="match status" value="1"/>
</dbReference>
<accession>A0A4D7DNT2</accession>
<dbReference type="PANTHER" id="PTHR22674">
    <property type="entry name" value="NTPASE, KAP FAMILY P-LOOP DOMAIN-CONTAINING 1"/>
    <property type="match status" value="1"/>
</dbReference>
<dbReference type="RefSeq" id="WP_027673791.1">
    <property type="nucleotide sequence ID" value="NZ_CP039691.1"/>
</dbReference>
<dbReference type="Gene3D" id="3.40.50.300">
    <property type="entry name" value="P-loop containing nucleotide triphosphate hydrolases"/>
    <property type="match status" value="1"/>
</dbReference>
<dbReference type="EMBL" id="CP039691">
    <property type="protein sequence ID" value="QCI98715.1"/>
    <property type="molecule type" value="Genomic_DNA"/>
</dbReference>
<dbReference type="AlphaFoldDB" id="A0A4D7DNT2"/>
<dbReference type="OrthoDB" id="88903at2"/>
<dbReference type="STRING" id="1367849.GCA_000518585_00909"/>
<evidence type="ECO:0000313" key="3">
    <source>
        <dbReference type="EMBL" id="QYA08402.1"/>
    </source>
</evidence>
<dbReference type="Proteomes" id="UP000826513">
    <property type="component" value="Chromosome 1"/>
</dbReference>
<evidence type="ECO:0000259" key="1">
    <source>
        <dbReference type="Pfam" id="PF07693"/>
    </source>
</evidence>
<reference evidence="3 5" key="2">
    <citation type="submission" date="2021-03" db="EMBL/GenBank/DDBJ databases">
        <title>Rapid diversification of plasmids in a genus of pathogenic and nitrogen fixing bacteria.</title>
        <authorList>
            <person name="Weisberg A.J."/>
            <person name="Miller M."/>
            <person name="Ream W."/>
            <person name="Grunwald N.J."/>
            <person name="Chang J.H."/>
        </authorList>
    </citation>
    <scope>NUCLEOTIDE SEQUENCE [LARGE SCALE GENOMIC DNA]</scope>
    <source>
        <strain evidence="3 5">AF3.44</strain>
    </source>
</reference>
<dbReference type="InterPro" id="IPR052754">
    <property type="entry name" value="NTPase_KAP_P-loop"/>
</dbReference>
<feature type="domain" description="KAP NTPase" evidence="1">
    <location>
        <begin position="14"/>
        <end position="405"/>
    </location>
</feature>
<reference evidence="2 4" key="1">
    <citation type="submission" date="2019-04" db="EMBL/GenBank/DDBJ databases">
        <title>Complete genome sequence of Agrobacterium larrymoorei CFBP5473.</title>
        <authorList>
            <person name="Haryono M."/>
            <person name="Chou L."/>
            <person name="Lin Y.-C."/>
            <person name="Lai E.-M."/>
            <person name="Kuo C.-H."/>
        </authorList>
    </citation>
    <scope>NUCLEOTIDE SEQUENCE [LARGE SCALE GENOMIC DNA]</scope>
    <source>
        <strain evidence="2 4">CFBP5473</strain>
    </source>
</reference>
<dbReference type="SUPFAM" id="SSF52540">
    <property type="entry name" value="P-loop containing nucleoside triphosphate hydrolases"/>
    <property type="match status" value="1"/>
</dbReference>
<dbReference type="Pfam" id="PF07693">
    <property type="entry name" value="KAP_NTPase"/>
    <property type="match status" value="1"/>
</dbReference>
<sequence length="644" mass="70493">MWADVETGRDFLNFNVMASLVSQMILDAKGQALSIGISGGWGVGKSSMVKLVEADLNARIKEAQKQDTGGAKGKQSLLFVNFNAWLYQGHDDAKAALMEEIADALTKCATEQETSVEKGVKLLKRIDVFRSLRFVGELAATVYTGVPIGALARAGKGVYDSLTDGDITSDDYDSASSTIKEHAESAQGLLKPSEKRQQTPPQMIHAIRTEFEELLDDLKVTLVVFVDDLDRCLPPTVIGTLEAMRLFLFMKRTAFIIAADDKMIKEAVRVHFPGTKVDDDIVISYFDKLIQVPLRVPPLGTNEVKAYLMMLFVENTVICEDSATDKQAKEQVRIAVNQRLATSWKGEAVDAEFVQGLIKQCPASLKAELELADRLARQMIVSPKVNGNPRLIKRFMNTLSIRRSLAKVQHITVNDAMFAKLMLFERFASATSFNSLAELISTASHGKSEILRDLEADVRKGEAIDEARWPSGWKEDAKLIEDWLKLPPDLGGIDLRGALHVGRESAPIIAAENKLSKNAASLLTQLLALKIQPTQSVKVQFTTVTPDERALIMTSLLDKASAETEWGTPSILYGLSAMAENDVVQAERLIVFFGNVPSSALKAGLIPRLATSEWGKKVIVGLAKRPDLPTTVSKAVAAELKAGK</sequence>
<evidence type="ECO:0000313" key="4">
    <source>
        <dbReference type="Proteomes" id="UP000298545"/>
    </source>
</evidence>
<organism evidence="2 4">
    <name type="scientific">Agrobacterium larrymoorei</name>
    <dbReference type="NCBI Taxonomy" id="160699"/>
    <lineage>
        <taxon>Bacteria</taxon>
        <taxon>Pseudomonadati</taxon>
        <taxon>Pseudomonadota</taxon>
        <taxon>Alphaproteobacteria</taxon>
        <taxon>Hyphomicrobiales</taxon>
        <taxon>Rhizobiaceae</taxon>
        <taxon>Rhizobium/Agrobacterium group</taxon>
        <taxon>Agrobacterium</taxon>
    </lineage>
</organism>
<name>A0A4D7DNT2_9HYPH</name>
<gene>
    <name evidence="2" type="ORF">CFBP5473_12905</name>
    <name evidence="3" type="ORF">J5285_06830</name>
</gene>
<dbReference type="Proteomes" id="UP000298545">
    <property type="component" value="Chromosome circular"/>
</dbReference>
<dbReference type="InterPro" id="IPR027417">
    <property type="entry name" value="P-loop_NTPase"/>
</dbReference>
<keyword evidence="5" id="KW-1185">Reference proteome</keyword>